<dbReference type="WBParaSite" id="GPLIN_000507900">
    <property type="protein sequence ID" value="GPLIN_000507900"/>
    <property type="gene ID" value="GPLIN_000507900"/>
</dbReference>
<keyword evidence="1" id="KW-1185">Reference proteome</keyword>
<reference evidence="1" key="1">
    <citation type="submission" date="2014-05" db="EMBL/GenBank/DDBJ databases">
        <title>The genome and life-stage specific transcriptomes of Globodera pallida elucidate key aspects of plant parasitism by a cyst nematode.</title>
        <authorList>
            <person name="Cotton J.A."/>
            <person name="Lilley C.J."/>
            <person name="Jones L.M."/>
            <person name="Kikuchi T."/>
            <person name="Reid A.J."/>
            <person name="Thorpe P."/>
            <person name="Tsai I.J."/>
            <person name="Beasley H."/>
            <person name="Blok V."/>
            <person name="Cock P.J.A."/>
            <person name="Van den Akker S.E."/>
            <person name="Holroyd N."/>
            <person name="Hunt M."/>
            <person name="Mantelin S."/>
            <person name="Naghra H."/>
            <person name="Pain A."/>
            <person name="Palomares-Rius J.E."/>
            <person name="Zarowiecki M."/>
            <person name="Berriman M."/>
            <person name="Jones J.T."/>
            <person name="Urwin P.E."/>
        </authorList>
    </citation>
    <scope>NUCLEOTIDE SEQUENCE [LARGE SCALE GENOMIC DNA]</scope>
    <source>
        <strain evidence="1">Lindley</strain>
    </source>
</reference>
<dbReference type="AlphaFoldDB" id="A0A183BWU0"/>
<dbReference type="Proteomes" id="UP000050741">
    <property type="component" value="Unassembled WGS sequence"/>
</dbReference>
<evidence type="ECO:0000313" key="1">
    <source>
        <dbReference type="Proteomes" id="UP000050741"/>
    </source>
</evidence>
<name>A0A183BWU0_GLOPA</name>
<accession>A0A183BWU0</accession>
<organism evidence="1 2">
    <name type="scientific">Globodera pallida</name>
    <name type="common">Potato cyst nematode worm</name>
    <name type="synonym">Heterodera pallida</name>
    <dbReference type="NCBI Taxonomy" id="36090"/>
    <lineage>
        <taxon>Eukaryota</taxon>
        <taxon>Metazoa</taxon>
        <taxon>Ecdysozoa</taxon>
        <taxon>Nematoda</taxon>
        <taxon>Chromadorea</taxon>
        <taxon>Rhabditida</taxon>
        <taxon>Tylenchina</taxon>
        <taxon>Tylenchomorpha</taxon>
        <taxon>Tylenchoidea</taxon>
        <taxon>Heteroderidae</taxon>
        <taxon>Heteroderinae</taxon>
        <taxon>Globodera</taxon>
    </lineage>
</organism>
<proteinExistence type="predicted"/>
<sequence length="320" mass="37617">MNGGWTFSDRLDCGRNQRSTQLEFRIAFNKYSYGIMIGRLENNKYRLDRLGRREFFPPNWWNGLQFEHMDNYQLSGGFMLLNDPPPVMPFKNIEENYKPVLQTDFYTSPVDNLLEGTLLTFRVRLPNPKNYTFNISLLHNRPEEHPTIGKTVLKIQLYPNKLRLSPSFVEYKEIKNRFADVPHNIERDLLEVNITVLSDRFYMFMLNGELVDITQLNYSSYPTVLPVWATNNVRIDGNIDLLGPPHIIGPKKRIENNRRNVTKFTKKLETLLNYNDTITIEVEVYNTSTFFYINLMDESLEPDIRKLITDCDLTPELITD</sequence>
<evidence type="ECO:0000313" key="2">
    <source>
        <dbReference type="WBParaSite" id="GPLIN_000507900"/>
    </source>
</evidence>
<protein>
    <submittedName>
        <fullName evidence="2">Galectin</fullName>
    </submittedName>
</protein>
<reference evidence="2" key="2">
    <citation type="submission" date="2016-06" db="UniProtKB">
        <authorList>
            <consortium name="WormBaseParasite"/>
        </authorList>
    </citation>
    <scope>IDENTIFICATION</scope>
</reference>